<dbReference type="Gene3D" id="1.10.472.30">
    <property type="entry name" value="Transcription elongation factor S-II, central domain"/>
    <property type="match status" value="1"/>
</dbReference>
<dbReference type="InterPro" id="IPR036575">
    <property type="entry name" value="TFIIS_cen_dom_sf"/>
</dbReference>
<dbReference type="SUPFAM" id="SSF46942">
    <property type="entry name" value="Elongation factor TFIIS domain 2"/>
    <property type="match status" value="1"/>
</dbReference>
<dbReference type="Proteomes" id="UP000054937">
    <property type="component" value="Unassembled WGS sequence"/>
</dbReference>
<organism evidence="2 3">
    <name type="scientific">Pseudocohnilembus persalinus</name>
    <name type="common">Ciliate</name>
    <dbReference type="NCBI Taxonomy" id="266149"/>
    <lineage>
        <taxon>Eukaryota</taxon>
        <taxon>Sar</taxon>
        <taxon>Alveolata</taxon>
        <taxon>Ciliophora</taxon>
        <taxon>Intramacronucleata</taxon>
        <taxon>Oligohymenophorea</taxon>
        <taxon>Scuticociliatia</taxon>
        <taxon>Philasterida</taxon>
        <taxon>Pseudocohnilembidae</taxon>
        <taxon>Pseudocohnilembus</taxon>
    </lineage>
</organism>
<comment type="caution">
    <text evidence="2">The sequence shown here is derived from an EMBL/GenBank/DDBJ whole genome shotgun (WGS) entry which is preliminary data.</text>
</comment>
<feature type="region of interest" description="Disordered" evidence="1">
    <location>
        <begin position="109"/>
        <end position="130"/>
    </location>
</feature>
<proteinExistence type="predicted"/>
<dbReference type="SUPFAM" id="SSF47676">
    <property type="entry name" value="Conserved domain common to transcription factors TFIIS, elongin A, CRSP70"/>
    <property type="match status" value="1"/>
</dbReference>
<sequence length="224" mass="26419">MSEEYASIDDYETLIELRAKLMKYKDIGSSKTLYILKRIKAARLSREFLLKTKVSRTIARLANKKFEDPSKDEANILKYSQHLINIWRQRIFNKDKIEYEPIKYKGNQIGDHDKEQAASKSNMEEEKEEKKVEIPKFDSEVRNKAIKGIEKYLQSGKVSQNKMNQLYIDIENTIYEKTLKKGDDQVSNYKQKVKTLCTKLIDEDQGKEFQKKLIKRIEPLDDLI</sequence>
<reference evidence="2 3" key="1">
    <citation type="journal article" date="2015" name="Sci. Rep.">
        <title>Genome of the facultative scuticociliatosis pathogen Pseudocohnilembus persalinus provides insight into its virulence through horizontal gene transfer.</title>
        <authorList>
            <person name="Xiong J."/>
            <person name="Wang G."/>
            <person name="Cheng J."/>
            <person name="Tian M."/>
            <person name="Pan X."/>
            <person name="Warren A."/>
            <person name="Jiang C."/>
            <person name="Yuan D."/>
            <person name="Miao W."/>
        </authorList>
    </citation>
    <scope>NUCLEOTIDE SEQUENCE [LARGE SCALE GENOMIC DNA]</scope>
    <source>
        <strain evidence="2">36N120E</strain>
    </source>
</reference>
<dbReference type="InParanoid" id="A0A0V0QHY0"/>
<dbReference type="AlphaFoldDB" id="A0A0V0QHY0"/>
<feature type="compositionally biased region" description="Basic and acidic residues" evidence="1">
    <location>
        <begin position="110"/>
        <end position="130"/>
    </location>
</feature>
<accession>A0A0V0QHY0</accession>
<evidence type="ECO:0000313" key="3">
    <source>
        <dbReference type="Proteomes" id="UP000054937"/>
    </source>
</evidence>
<evidence type="ECO:0000313" key="2">
    <source>
        <dbReference type="EMBL" id="KRX01865.1"/>
    </source>
</evidence>
<keyword evidence="3" id="KW-1185">Reference proteome</keyword>
<gene>
    <name evidence="2" type="ORF">PPERSA_00487</name>
</gene>
<dbReference type="EMBL" id="LDAU01000162">
    <property type="protein sequence ID" value="KRX01865.1"/>
    <property type="molecule type" value="Genomic_DNA"/>
</dbReference>
<evidence type="ECO:0000256" key="1">
    <source>
        <dbReference type="SAM" id="MobiDB-lite"/>
    </source>
</evidence>
<dbReference type="GO" id="GO:0006351">
    <property type="term" value="P:DNA-templated transcription"/>
    <property type="evidence" value="ECO:0007669"/>
    <property type="project" value="InterPro"/>
</dbReference>
<protein>
    <submittedName>
        <fullName evidence="2">Transcription factor IIS, N-terminal</fullName>
    </submittedName>
</protein>
<dbReference type="InterPro" id="IPR035441">
    <property type="entry name" value="TFIIS/LEDGF_dom_sf"/>
</dbReference>
<name>A0A0V0QHY0_PSEPJ</name>